<dbReference type="Proteomes" id="UP000224460">
    <property type="component" value="Unassembled WGS sequence"/>
</dbReference>
<evidence type="ECO:0000313" key="1">
    <source>
        <dbReference type="EMBL" id="PHV70014.1"/>
    </source>
</evidence>
<comment type="caution">
    <text evidence="1">The sequence shown here is derived from an EMBL/GenBank/DDBJ whole genome shotgun (WGS) entry which is preliminary data.</text>
</comment>
<organism evidence="1 2">
    <name type="scientific">Sporanaerobium hydrogeniformans</name>
    <dbReference type="NCBI Taxonomy" id="3072179"/>
    <lineage>
        <taxon>Bacteria</taxon>
        <taxon>Bacillati</taxon>
        <taxon>Bacillota</taxon>
        <taxon>Clostridia</taxon>
        <taxon>Lachnospirales</taxon>
        <taxon>Lachnospiraceae</taxon>
        <taxon>Sporanaerobium</taxon>
    </lineage>
</organism>
<keyword evidence="2" id="KW-1185">Reference proteome</keyword>
<dbReference type="EMBL" id="PEDL01000015">
    <property type="protein sequence ID" value="PHV70014.1"/>
    <property type="molecule type" value="Genomic_DNA"/>
</dbReference>
<sequence>MATYPRHKKARMLRDFMIETNVVGMFKEDEAENTIFFRTAYPMEGDSVQVVINIDDTPYAGVQSLLFKDVAPEKKEAVLEMLNQFNLKYPTMKYVLTQDHCIIASMFFTGLEAQFNANMVLGTTIEMLKKIASEHYGLLKKLVVEV</sequence>
<accession>A0AC61D9G3</accession>
<proteinExistence type="predicted"/>
<protein>
    <submittedName>
        <fullName evidence="1">Uncharacterized protein</fullName>
    </submittedName>
</protein>
<name>A0AC61D9G3_9FIRM</name>
<reference evidence="1" key="1">
    <citation type="submission" date="2017-10" db="EMBL/GenBank/DDBJ databases">
        <title>Genome sequence of cellulolytic Lachnospiraceae bacterium XHS1971 isolated from hotspring sediment.</title>
        <authorList>
            <person name="Vasudevan G."/>
            <person name="Joshi A.J."/>
            <person name="Hivarkar S."/>
            <person name="Lanjekar V.B."/>
            <person name="Dhakephalkar P.K."/>
            <person name="Dagar S."/>
        </authorList>
    </citation>
    <scope>NUCLEOTIDE SEQUENCE</scope>
    <source>
        <strain evidence="1">XHS1971</strain>
    </source>
</reference>
<gene>
    <name evidence="1" type="ORF">CS063_12775</name>
</gene>
<evidence type="ECO:0000313" key="2">
    <source>
        <dbReference type="Proteomes" id="UP000224460"/>
    </source>
</evidence>